<accession>A0A7M5VGC2</accession>
<evidence type="ECO:0000256" key="1">
    <source>
        <dbReference type="SAM" id="Phobius"/>
    </source>
</evidence>
<feature type="transmembrane region" description="Helical" evidence="1">
    <location>
        <begin position="185"/>
        <end position="202"/>
    </location>
</feature>
<keyword evidence="1" id="KW-0812">Transmembrane</keyword>
<evidence type="ECO:0000313" key="2">
    <source>
        <dbReference type="EnsemblMetazoa" id="CLYHEMP011811.1"/>
    </source>
</evidence>
<keyword evidence="1" id="KW-1133">Transmembrane helix</keyword>
<reference evidence="2" key="1">
    <citation type="submission" date="2021-01" db="UniProtKB">
        <authorList>
            <consortium name="EnsemblMetazoa"/>
        </authorList>
    </citation>
    <scope>IDENTIFICATION</scope>
</reference>
<organism evidence="2 3">
    <name type="scientific">Clytia hemisphaerica</name>
    <dbReference type="NCBI Taxonomy" id="252671"/>
    <lineage>
        <taxon>Eukaryota</taxon>
        <taxon>Metazoa</taxon>
        <taxon>Cnidaria</taxon>
        <taxon>Hydrozoa</taxon>
        <taxon>Hydroidolina</taxon>
        <taxon>Leptothecata</taxon>
        <taxon>Obeliida</taxon>
        <taxon>Clytiidae</taxon>
        <taxon>Clytia</taxon>
    </lineage>
</organism>
<evidence type="ECO:0000313" key="3">
    <source>
        <dbReference type="Proteomes" id="UP000594262"/>
    </source>
</evidence>
<dbReference type="EnsemblMetazoa" id="CLYHEMT011811.1">
    <property type="protein sequence ID" value="CLYHEMP011811.1"/>
    <property type="gene ID" value="CLYHEMG011811"/>
</dbReference>
<keyword evidence="1" id="KW-0472">Membrane</keyword>
<name>A0A7M5VGC2_9CNID</name>
<keyword evidence="3" id="KW-1185">Reference proteome</keyword>
<protein>
    <submittedName>
        <fullName evidence="2">Uncharacterized protein</fullName>
    </submittedName>
</protein>
<sequence>MSTLSPPQRSGRVYAAHTILHNFNKATDKFVSIIKRLIFKDDDFCKDIEKFKENPSPNGITLAIQNFFQKEGVFQEVTRSLQNTPEYISLDYSPHDLDELLSSGYLQLNLAKQLEGLHHISPTRTVSEVSVDLGQTSNYPYHLSERQNAIFYNTLRSFSSPNENQDHKDWWSRKSCCCSVSRFEVAANVCFFFIFILFVASFNY</sequence>
<proteinExistence type="predicted"/>
<dbReference type="AlphaFoldDB" id="A0A7M5VGC2"/>
<dbReference type="Proteomes" id="UP000594262">
    <property type="component" value="Unplaced"/>
</dbReference>